<dbReference type="EMBL" id="CP021112">
    <property type="protein sequence ID" value="ARQ00090.1"/>
    <property type="molecule type" value="Genomic_DNA"/>
</dbReference>
<sequence length="68" mass="7975">MPGDEDEDDDGDPYTLPRDIWRTWMDARNAWSSCHRHACKRERACRGREVQCVDELPSPKWRGKSGKN</sequence>
<reference evidence="1 2" key="1">
    <citation type="submission" date="2017-05" db="EMBL/GenBank/DDBJ databases">
        <title>Full genome sequence of Pseudorhodoplanes sinuspersici.</title>
        <authorList>
            <person name="Dastgheib S.M.M."/>
            <person name="Shavandi M."/>
            <person name="Tirandaz H."/>
        </authorList>
    </citation>
    <scope>NUCLEOTIDE SEQUENCE [LARGE SCALE GENOMIC DNA]</scope>
    <source>
        <strain evidence="1 2">RIPI110</strain>
    </source>
</reference>
<dbReference type="KEGG" id="psin:CAK95_14105"/>
<organism evidence="1 2">
    <name type="scientific">Pseudorhodoplanes sinuspersici</name>
    <dbReference type="NCBI Taxonomy" id="1235591"/>
    <lineage>
        <taxon>Bacteria</taxon>
        <taxon>Pseudomonadati</taxon>
        <taxon>Pseudomonadota</taxon>
        <taxon>Alphaproteobacteria</taxon>
        <taxon>Hyphomicrobiales</taxon>
        <taxon>Pseudorhodoplanes</taxon>
    </lineage>
</organism>
<dbReference type="AlphaFoldDB" id="A0A1W6ZRT7"/>
<evidence type="ECO:0000313" key="1">
    <source>
        <dbReference type="EMBL" id="ARQ00090.1"/>
    </source>
</evidence>
<accession>A0A1W6ZRT7</accession>
<keyword evidence="2" id="KW-1185">Reference proteome</keyword>
<protein>
    <submittedName>
        <fullName evidence="1">Uncharacterized protein</fullName>
    </submittedName>
</protein>
<dbReference type="Proteomes" id="UP000194137">
    <property type="component" value="Chromosome"/>
</dbReference>
<proteinExistence type="predicted"/>
<evidence type="ECO:0000313" key="2">
    <source>
        <dbReference type="Proteomes" id="UP000194137"/>
    </source>
</evidence>
<gene>
    <name evidence="1" type="ORF">CAK95_14105</name>
</gene>
<name>A0A1W6ZRT7_9HYPH</name>